<comment type="caution">
    <text evidence="7">The sequence shown here is derived from an EMBL/GenBank/DDBJ whole genome shotgun (WGS) entry which is preliminary data.</text>
</comment>
<protein>
    <submittedName>
        <fullName evidence="7">RTX-I toxin determinant B</fullName>
    </submittedName>
</protein>
<dbReference type="InterPro" id="IPR039421">
    <property type="entry name" value="Type_1_exporter"/>
</dbReference>
<dbReference type="InterPro" id="IPR036640">
    <property type="entry name" value="ABC1_TM_sf"/>
</dbReference>
<dbReference type="EMBL" id="UGIX01000007">
    <property type="protein sequence ID" value="STQ83169.1"/>
    <property type="molecule type" value="Genomic_DNA"/>
</dbReference>
<dbReference type="GO" id="GO:0005524">
    <property type="term" value="F:ATP binding"/>
    <property type="evidence" value="ECO:0007669"/>
    <property type="project" value="InterPro"/>
</dbReference>
<feature type="transmembrane region" description="Helical" evidence="5">
    <location>
        <begin position="113"/>
        <end position="141"/>
    </location>
</feature>
<dbReference type="PROSITE" id="PS50929">
    <property type="entry name" value="ABC_TM1F"/>
    <property type="match status" value="1"/>
</dbReference>
<organism evidence="7 8">
    <name type="scientific">Enterococcus faecalis</name>
    <name type="common">Streptococcus faecalis</name>
    <dbReference type="NCBI Taxonomy" id="1351"/>
    <lineage>
        <taxon>Bacteria</taxon>
        <taxon>Bacillati</taxon>
        <taxon>Bacillota</taxon>
        <taxon>Bacilli</taxon>
        <taxon>Lactobacillales</taxon>
        <taxon>Enterococcaceae</taxon>
        <taxon>Enterococcus</taxon>
    </lineage>
</organism>
<evidence type="ECO:0000256" key="4">
    <source>
        <dbReference type="ARBA" id="ARBA00023136"/>
    </source>
</evidence>
<dbReference type="GO" id="GO:0015421">
    <property type="term" value="F:ABC-type oligopeptide transporter activity"/>
    <property type="evidence" value="ECO:0007669"/>
    <property type="project" value="TreeGrafter"/>
</dbReference>
<dbReference type="InterPro" id="IPR011527">
    <property type="entry name" value="ABC1_TM_dom"/>
</dbReference>
<sequence>MTQILSQKVITTLIDSLFLGIYLFLMVNYSILLTIIALVLISLIAFLSIINSHTIKRFVDKEIMEQGNVQRIITEAIEGIETIKSANAEKSFLLNWKNMFTSQLLITKNKNRYIAIFGILPEIIQSVMPALFLIIGIKLIINNSLSLGSLIGFVSIVTMVMKPILSLVSSYNDFLLLNVYFQKLSEVLTYEEKNDFNNKKGNVGKEEFIYRVNNVYYTISVFEKNILNGISFGECKIFCVNEKIHTKKEVASVE</sequence>
<dbReference type="PANTHER" id="PTHR43394:SF1">
    <property type="entry name" value="ATP-BINDING CASSETTE SUB-FAMILY B MEMBER 10, MITOCHONDRIAL"/>
    <property type="match status" value="1"/>
</dbReference>
<dbReference type="SUPFAM" id="SSF90123">
    <property type="entry name" value="ABC transporter transmembrane region"/>
    <property type="match status" value="1"/>
</dbReference>
<dbReference type="PANTHER" id="PTHR43394">
    <property type="entry name" value="ATP-DEPENDENT PERMEASE MDL1, MITOCHONDRIAL"/>
    <property type="match status" value="1"/>
</dbReference>
<feature type="transmembrane region" description="Helical" evidence="5">
    <location>
        <begin position="31"/>
        <end position="50"/>
    </location>
</feature>
<evidence type="ECO:0000256" key="3">
    <source>
        <dbReference type="ARBA" id="ARBA00022989"/>
    </source>
</evidence>
<reference evidence="7 8" key="1">
    <citation type="submission" date="2018-06" db="EMBL/GenBank/DDBJ databases">
        <authorList>
            <consortium name="Pathogen Informatics"/>
            <person name="Doyle S."/>
        </authorList>
    </citation>
    <scope>NUCLEOTIDE SEQUENCE [LARGE SCALE GENOMIC DNA]</scope>
    <source>
        <strain evidence="7 8">NCTC13379</strain>
    </source>
</reference>
<dbReference type="GO" id="GO:0005886">
    <property type="term" value="C:plasma membrane"/>
    <property type="evidence" value="ECO:0007669"/>
    <property type="project" value="UniProtKB-SubCell"/>
</dbReference>
<feature type="transmembrane region" description="Helical" evidence="5">
    <location>
        <begin position="147"/>
        <end position="168"/>
    </location>
</feature>
<keyword evidence="4 5" id="KW-0472">Membrane</keyword>
<accession>A0AAX2KWA3</accession>
<comment type="subcellular location">
    <subcellularLocation>
        <location evidence="1">Cell membrane</location>
        <topology evidence="1">Multi-pass membrane protein</topology>
    </subcellularLocation>
</comment>
<evidence type="ECO:0000313" key="8">
    <source>
        <dbReference type="Proteomes" id="UP000254396"/>
    </source>
</evidence>
<dbReference type="AlphaFoldDB" id="A0AAX2KWA3"/>
<dbReference type="Gene3D" id="1.20.1560.10">
    <property type="entry name" value="ABC transporter type 1, transmembrane domain"/>
    <property type="match status" value="1"/>
</dbReference>
<keyword evidence="3 5" id="KW-1133">Transmembrane helix</keyword>
<evidence type="ECO:0000256" key="5">
    <source>
        <dbReference type="SAM" id="Phobius"/>
    </source>
</evidence>
<name>A0AAX2KWA3_ENTFL</name>
<feature type="domain" description="ABC transmembrane type-1" evidence="6">
    <location>
        <begin position="1"/>
        <end position="176"/>
    </location>
</feature>
<proteinExistence type="predicted"/>
<evidence type="ECO:0000259" key="6">
    <source>
        <dbReference type="PROSITE" id="PS50929"/>
    </source>
</evidence>
<gene>
    <name evidence="7" type="primary">apxIB</name>
    <name evidence="7" type="ORF">NCTC13379_03616</name>
</gene>
<dbReference type="Proteomes" id="UP000254396">
    <property type="component" value="Unassembled WGS sequence"/>
</dbReference>
<dbReference type="RefSeq" id="WP_010774167.1">
    <property type="nucleotide sequence ID" value="NZ_JANHGF010000001.1"/>
</dbReference>
<dbReference type="Pfam" id="PF00664">
    <property type="entry name" value="ABC_membrane"/>
    <property type="match status" value="1"/>
</dbReference>
<keyword evidence="2 5" id="KW-0812">Transmembrane</keyword>
<evidence type="ECO:0000256" key="1">
    <source>
        <dbReference type="ARBA" id="ARBA00004651"/>
    </source>
</evidence>
<evidence type="ECO:0000256" key="2">
    <source>
        <dbReference type="ARBA" id="ARBA00022692"/>
    </source>
</evidence>
<feature type="transmembrane region" description="Helical" evidence="5">
    <location>
        <begin position="9"/>
        <end position="25"/>
    </location>
</feature>
<evidence type="ECO:0000313" key="7">
    <source>
        <dbReference type="EMBL" id="STQ83169.1"/>
    </source>
</evidence>